<dbReference type="InterPro" id="IPR052945">
    <property type="entry name" value="Mitotic_Regulator"/>
</dbReference>
<dbReference type="Proteomes" id="UP001146793">
    <property type="component" value="Unassembled WGS sequence"/>
</dbReference>
<protein>
    <submittedName>
        <fullName evidence="2">Sel1l adaptor subunit of erad e3 ubiquitin ligase</fullName>
    </submittedName>
</protein>
<comment type="caution">
    <text evidence="2">The sequence shown here is derived from an EMBL/GenBank/DDBJ whole genome shotgun (WGS) entry which is preliminary data.</text>
</comment>
<dbReference type="PANTHER" id="PTHR43628">
    <property type="entry name" value="ACTIVATOR OF C KINASE PROTEIN 1-RELATED"/>
    <property type="match status" value="1"/>
</dbReference>
<gene>
    <name evidence="2" type="ORF">M0812_24025</name>
</gene>
<dbReference type="PANTHER" id="PTHR43628:SF1">
    <property type="entry name" value="CHITIN SYNTHASE REGULATORY FACTOR 2-RELATED"/>
    <property type="match status" value="1"/>
</dbReference>
<dbReference type="SUPFAM" id="SSF81901">
    <property type="entry name" value="HCP-like"/>
    <property type="match status" value="1"/>
</dbReference>
<dbReference type="InterPro" id="IPR011990">
    <property type="entry name" value="TPR-like_helical_dom_sf"/>
</dbReference>
<evidence type="ECO:0000313" key="2">
    <source>
        <dbReference type="EMBL" id="KAJ3428695.1"/>
    </source>
</evidence>
<feature type="domain" description="CS" evidence="1">
    <location>
        <begin position="26"/>
        <end position="117"/>
    </location>
</feature>
<dbReference type="Gene3D" id="2.60.40.790">
    <property type="match status" value="1"/>
</dbReference>
<dbReference type="InterPro" id="IPR008978">
    <property type="entry name" value="HSP20-like_chaperone"/>
</dbReference>
<dbReference type="AlphaFoldDB" id="A0AAV7YL32"/>
<reference evidence="2" key="1">
    <citation type="submission" date="2022-08" db="EMBL/GenBank/DDBJ databases">
        <title>Novel sulphate-reducing endosymbionts in the free-living metamonad Anaeramoeba.</title>
        <authorList>
            <person name="Jerlstrom-Hultqvist J."/>
            <person name="Cepicka I."/>
            <person name="Gallot-Lavallee L."/>
            <person name="Salas-Leiva D."/>
            <person name="Curtis B.A."/>
            <person name="Zahonova K."/>
            <person name="Pipaliya S."/>
            <person name="Dacks J."/>
            <person name="Roger A.J."/>
        </authorList>
    </citation>
    <scope>NUCLEOTIDE SEQUENCE</scope>
    <source>
        <strain evidence="2">Busselton2</strain>
    </source>
</reference>
<organism evidence="2 3">
    <name type="scientific">Anaeramoeba flamelloides</name>
    <dbReference type="NCBI Taxonomy" id="1746091"/>
    <lineage>
        <taxon>Eukaryota</taxon>
        <taxon>Metamonada</taxon>
        <taxon>Anaeramoebidae</taxon>
        <taxon>Anaeramoeba</taxon>
    </lineage>
</organism>
<accession>A0AAV7YL32</accession>
<dbReference type="Pfam" id="PF08238">
    <property type="entry name" value="Sel1"/>
    <property type="match status" value="5"/>
</dbReference>
<name>A0AAV7YL32_9EUKA</name>
<dbReference type="SMART" id="SM00671">
    <property type="entry name" value="SEL1"/>
    <property type="match status" value="5"/>
</dbReference>
<sequence length="424" mass="49080">MTNKPNPNTINQDKKKEAVEKGETFKEFVGYTFTQNKNSVSIILNNQQGNGIQDLEIDVQEETIKAGFLGHQTLIEGKLYDQVDASKTTTKIITKEKSEHIEITLQKRKNVEWPLIVIEPNTEGKADNDSIYLLAIKHEEEGEFEIAFKWLQLGADQGHFESIFRIATIYTTETRYPIQTNGKKALHYWEIASQFHHVDSFYMVGYFYFHGIACDKDYKKAKRFFKMAIKAGSTSSYYYLAFIYYEGGFGAEIKEPKAFKNFSYAALNKDTKSLLYLAKMCIEGQGVERDFEKANSYLQTLLSIDPKYPIPNELIIILNRGQKAFEEHLGTMNKKNEQKIEKPAIEPKQKENMNNQKKTQIKKVCKNRQKKQLIIENKKKILKEKNEKSSWAFSIPSFIAVTGFTFYMTYKYGSNNTKNNDEEN</sequence>
<dbReference type="SUPFAM" id="SSF49764">
    <property type="entry name" value="HSP20-like chaperones"/>
    <property type="match status" value="1"/>
</dbReference>
<dbReference type="PROSITE" id="PS51203">
    <property type="entry name" value="CS"/>
    <property type="match status" value="1"/>
</dbReference>
<dbReference type="InterPro" id="IPR007052">
    <property type="entry name" value="CS_dom"/>
</dbReference>
<dbReference type="EMBL" id="JANTQA010000057">
    <property type="protein sequence ID" value="KAJ3428695.1"/>
    <property type="molecule type" value="Genomic_DNA"/>
</dbReference>
<evidence type="ECO:0000259" key="1">
    <source>
        <dbReference type="PROSITE" id="PS51203"/>
    </source>
</evidence>
<proteinExistence type="predicted"/>
<dbReference type="InterPro" id="IPR006597">
    <property type="entry name" value="Sel1-like"/>
</dbReference>
<dbReference type="Gene3D" id="1.25.40.10">
    <property type="entry name" value="Tetratricopeptide repeat domain"/>
    <property type="match status" value="1"/>
</dbReference>
<evidence type="ECO:0000313" key="3">
    <source>
        <dbReference type="Proteomes" id="UP001146793"/>
    </source>
</evidence>